<dbReference type="EMBL" id="ASHM01106256">
    <property type="protein sequence ID" value="PNX68702.1"/>
    <property type="molecule type" value="Genomic_DNA"/>
</dbReference>
<sequence length="50" mass="5444">EIKAVELVKPTGWLYLSLSGVDPRYFPGIELTSANHSVISILTSDVTNVI</sequence>
<comment type="caution">
    <text evidence="1">The sequence shown here is derived from an EMBL/GenBank/DDBJ whole genome shotgun (WGS) entry which is preliminary data.</text>
</comment>
<gene>
    <name evidence="1" type="ORF">L195_g056313</name>
</gene>
<evidence type="ECO:0000313" key="1">
    <source>
        <dbReference type="EMBL" id="PNX68702.1"/>
    </source>
</evidence>
<evidence type="ECO:0000313" key="2">
    <source>
        <dbReference type="Proteomes" id="UP000236291"/>
    </source>
</evidence>
<dbReference type="AlphaFoldDB" id="A0A2K3KQZ3"/>
<protein>
    <submittedName>
        <fullName evidence="1">Uncharacterized protein</fullName>
    </submittedName>
</protein>
<proteinExistence type="predicted"/>
<organism evidence="1 2">
    <name type="scientific">Trifolium pratense</name>
    <name type="common">Red clover</name>
    <dbReference type="NCBI Taxonomy" id="57577"/>
    <lineage>
        <taxon>Eukaryota</taxon>
        <taxon>Viridiplantae</taxon>
        <taxon>Streptophyta</taxon>
        <taxon>Embryophyta</taxon>
        <taxon>Tracheophyta</taxon>
        <taxon>Spermatophyta</taxon>
        <taxon>Magnoliopsida</taxon>
        <taxon>eudicotyledons</taxon>
        <taxon>Gunneridae</taxon>
        <taxon>Pentapetalae</taxon>
        <taxon>rosids</taxon>
        <taxon>fabids</taxon>
        <taxon>Fabales</taxon>
        <taxon>Fabaceae</taxon>
        <taxon>Papilionoideae</taxon>
        <taxon>50 kb inversion clade</taxon>
        <taxon>NPAAA clade</taxon>
        <taxon>Hologalegina</taxon>
        <taxon>IRL clade</taxon>
        <taxon>Trifolieae</taxon>
        <taxon>Trifolium</taxon>
    </lineage>
</organism>
<reference evidence="1 2" key="2">
    <citation type="journal article" date="2017" name="Front. Plant Sci.">
        <title>Gene Classification and Mining of Molecular Markers Useful in Red Clover (Trifolium pratense) Breeding.</title>
        <authorList>
            <person name="Istvanek J."/>
            <person name="Dluhosova J."/>
            <person name="Dluhos P."/>
            <person name="Patkova L."/>
            <person name="Nedelnik J."/>
            <person name="Repkova J."/>
        </authorList>
    </citation>
    <scope>NUCLEOTIDE SEQUENCE [LARGE SCALE GENOMIC DNA]</scope>
    <source>
        <strain evidence="2">cv. Tatra</strain>
        <tissue evidence="1">Young leaves</tissue>
    </source>
</reference>
<reference evidence="1 2" key="1">
    <citation type="journal article" date="2014" name="Am. J. Bot.">
        <title>Genome assembly and annotation for red clover (Trifolium pratense; Fabaceae).</title>
        <authorList>
            <person name="Istvanek J."/>
            <person name="Jaros M."/>
            <person name="Krenek A."/>
            <person name="Repkova J."/>
        </authorList>
    </citation>
    <scope>NUCLEOTIDE SEQUENCE [LARGE SCALE GENOMIC DNA]</scope>
    <source>
        <strain evidence="2">cv. Tatra</strain>
        <tissue evidence="1">Young leaves</tissue>
    </source>
</reference>
<feature type="non-terminal residue" evidence="1">
    <location>
        <position position="1"/>
    </location>
</feature>
<dbReference type="Proteomes" id="UP000236291">
    <property type="component" value="Unassembled WGS sequence"/>
</dbReference>
<name>A0A2K3KQZ3_TRIPR</name>
<accession>A0A2K3KQZ3</accession>